<proteinExistence type="predicted"/>
<name>A0A841PXF8_9BACI</name>
<accession>A0A841PXF8</accession>
<reference evidence="2 3" key="1">
    <citation type="submission" date="2020-08" db="EMBL/GenBank/DDBJ databases">
        <title>Genomic Encyclopedia of Type Strains, Phase IV (KMG-IV): sequencing the most valuable type-strain genomes for metagenomic binning, comparative biology and taxonomic classification.</title>
        <authorList>
            <person name="Goeker M."/>
        </authorList>
    </citation>
    <scope>NUCLEOTIDE SEQUENCE [LARGE SCALE GENOMIC DNA]</scope>
    <source>
        <strain evidence="2 3">DSM 19612</strain>
    </source>
</reference>
<organism evidence="2 3">
    <name type="scientific">Salirhabdus euzebyi</name>
    <dbReference type="NCBI Taxonomy" id="394506"/>
    <lineage>
        <taxon>Bacteria</taxon>
        <taxon>Bacillati</taxon>
        <taxon>Bacillota</taxon>
        <taxon>Bacilli</taxon>
        <taxon>Bacillales</taxon>
        <taxon>Bacillaceae</taxon>
        <taxon>Salirhabdus</taxon>
    </lineage>
</organism>
<dbReference type="EMBL" id="JACHGH010000003">
    <property type="protein sequence ID" value="MBB6452714.1"/>
    <property type="molecule type" value="Genomic_DNA"/>
</dbReference>
<keyword evidence="1" id="KW-0175">Coiled coil</keyword>
<evidence type="ECO:0000313" key="2">
    <source>
        <dbReference type="EMBL" id="MBB6452714.1"/>
    </source>
</evidence>
<gene>
    <name evidence="2" type="ORF">HNQ94_001160</name>
</gene>
<sequence length="89" mass="10287">MEQNLHEQLQLVSHQIQDAQQTVIDSQGSNAQQLENALDQLQQVEKQLQLAKDQAGTEATENPQFQQAYEQLHNIRQQIAEMKQDDNEF</sequence>
<dbReference type="AlphaFoldDB" id="A0A841PXF8"/>
<dbReference type="GO" id="GO:0032259">
    <property type="term" value="P:methylation"/>
    <property type="evidence" value="ECO:0007669"/>
    <property type="project" value="UniProtKB-KW"/>
</dbReference>
<keyword evidence="2" id="KW-0489">Methyltransferase</keyword>
<keyword evidence="2" id="KW-0808">Transferase</keyword>
<comment type="caution">
    <text evidence="2">The sequence shown here is derived from an EMBL/GenBank/DDBJ whole genome shotgun (WGS) entry which is preliminary data.</text>
</comment>
<evidence type="ECO:0000256" key="1">
    <source>
        <dbReference type="SAM" id="Coils"/>
    </source>
</evidence>
<dbReference type="GO" id="GO:0140999">
    <property type="term" value="F:histone H3K4 trimethyltransferase activity"/>
    <property type="evidence" value="ECO:0007669"/>
    <property type="project" value="UniProtKB-EC"/>
</dbReference>
<evidence type="ECO:0000313" key="3">
    <source>
        <dbReference type="Proteomes" id="UP000581688"/>
    </source>
</evidence>
<dbReference type="EC" id="2.1.1.354" evidence="2"/>
<protein>
    <submittedName>
        <fullName evidence="2">Histone-lysine N-methyltransferase MLL2</fullName>
        <ecNumber evidence="2">2.1.1.354</ecNumber>
    </submittedName>
</protein>
<dbReference type="RefSeq" id="WP_174495275.1">
    <property type="nucleotide sequence ID" value="NZ_CADDWK010000003.1"/>
</dbReference>
<keyword evidence="3" id="KW-1185">Reference proteome</keyword>
<dbReference type="Proteomes" id="UP000581688">
    <property type="component" value="Unassembled WGS sequence"/>
</dbReference>
<feature type="coiled-coil region" evidence="1">
    <location>
        <begin position="24"/>
        <end position="85"/>
    </location>
</feature>